<evidence type="ECO:0000256" key="2">
    <source>
        <dbReference type="ARBA" id="ARBA00022741"/>
    </source>
</evidence>
<dbReference type="Pfam" id="PF00406">
    <property type="entry name" value="ADK"/>
    <property type="match status" value="1"/>
</dbReference>
<feature type="compositionally biased region" description="Acidic residues" evidence="4">
    <location>
        <begin position="1009"/>
        <end position="1020"/>
    </location>
</feature>
<evidence type="ECO:0000256" key="4">
    <source>
        <dbReference type="SAM" id="MobiDB-lite"/>
    </source>
</evidence>
<evidence type="ECO:0000313" key="5">
    <source>
        <dbReference type="EMBL" id="EGR28678.1"/>
    </source>
</evidence>
<dbReference type="InterPro" id="IPR027417">
    <property type="entry name" value="P-loop_NTPase"/>
</dbReference>
<dbReference type="GeneID" id="14904760"/>
<evidence type="ECO:0008006" key="7">
    <source>
        <dbReference type="Google" id="ProtNLM"/>
    </source>
</evidence>
<sequence length="1020" mass="120197">MKTLYNYQLNYQNPKIVFVSGGPGSGKGTQCERLVRDYHFNHISVGDIVRSEVKNETPEGLRFKDLTARGELVPDDLLINLIIRTIKSRQSYKFLIDGFPRGIEQAKLFEKKYKEIDYILNVQVSDEILRQRLLGRAETSGRPDDNYEAIANRIETFHRSTAPVLDFYNHFGKVQTVDGNLSVDEVFKQVQNAIHPNIIFMFGAPCVAKSEVCERLSNKIKYHYICLEKFSRQHNVKDEIDKVNKLIYYIENAPFSNFIVDSFFADRPSAEIFLNHFGNPFRVFYLESPKDEVMNNIQKYIETDIERKEKKAKYELFIKNRQGVLSLIEKQSFFVHLNAVDTIPNLIRNVMISIKPLVIAAFMYNNMDLGAEYCYALEKKRDFIFLDVYEQIQSEIERGTTLGQKMNSFEQIGQEIPSKYVVEMLQKILFSNINLRKFVLTNFPERSAQFDNFERELFPIDYLVNFTQQNHKLKFYHEMNPILDYYVQGKYINIDREALDIIDLYVTERAHFGFVSGPTGSGITTSSKYIAEKFGFVLVEWESTFEMLKTKLGGDEGPLEEVNFQQVENYFVERLKGNKDKTLFDGWPSVYNLQQLQSFLKKVGLPTFFIDLNMEKSNYIKRYRLKNQMDIEAELQEEEIQKMDEILLNASSFTNFYEQTAEQNFGCTYYKLDANDSLESTRRHLNNIFQKRVYVLNNYTDPKDQERSENQKLMFVNFCARQNIMFVDIQKILKLHYWQKPFEFHQHTQSEYSMRWTQQPPQFPSNYTPKLIMQAVQAHLKTFKISSRDILLYGYPAGDTPQERKDNERFYPRASDEIMNIEKALGPIRMVCVLTDEKVLYDIQDEAWELEAPKPKVVKREEGEENEDAPPAEEPPGEDEDENKPKFNIYDFKWTKCDGIPKTVPQWYNKLKKTHKKHYSLKINGIENTYDKLLDFSNLISEESQQNKAEQDYRKVNLFVQLRYDDVYEDEEDEQEPYREPYKHIVPEEPKLQLPDHDILEEEQKQPQEEGEGEGEDYEE</sequence>
<feature type="region of interest" description="Disordered" evidence="4">
    <location>
        <begin position="855"/>
        <end position="885"/>
    </location>
</feature>
<dbReference type="AlphaFoldDB" id="G0R1H7"/>
<name>G0R1H7_ICHMU</name>
<proteinExistence type="inferred from homology"/>
<keyword evidence="3" id="KW-0418">Kinase</keyword>
<feature type="compositionally biased region" description="Acidic residues" evidence="4">
    <location>
        <begin position="863"/>
        <end position="882"/>
    </location>
</feature>
<dbReference type="Proteomes" id="UP000008983">
    <property type="component" value="Unassembled WGS sequence"/>
</dbReference>
<dbReference type="eggNOG" id="KOG3079">
    <property type="taxonomic scope" value="Eukaryota"/>
</dbReference>
<protein>
    <recommendedName>
        <fullName evidence="7">Adenylate kinase</fullName>
    </recommendedName>
</protein>
<evidence type="ECO:0000256" key="1">
    <source>
        <dbReference type="ARBA" id="ARBA00022679"/>
    </source>
</evidence>
<dbReference type="CDD" id="cd01428">
    <property type="entry name" value="ADK"/>
    <property type="match status" value="1"/>
</dbReference>
<dbReference type="InterPro" id="IPR000850">
    <property type="entry name" value="Adenylat/UMP-CMP_kin"/>
</dbReference>
<dbReference type="HAMAP" id="MF_00235">
    <property type="entry name" value="Adenylate_kinase_Adk"/>
    <property type="match status" value="1"/>
</dbReference>
<keyword evidence="2" id="KW-0547">Nucleotide-binding</keyword>
<keyword evidence="6" id="KW-1185">Reference proteome</keyword>
<keyword evidence="1" id="KW-0808">Transferase</keyword>
<evidence type="ECO:0000256" key="3">
    <source>
        <dbReference type="ARBA" id="ARBA00022777"/>
    </source>
</evidence>
<dbReference type="PANTHER" id="PTHR23359">
    <property type="entry name" value="NUCLEOTIDE KINASE"/>
    <property type="match status" value="1"/>
</dbReference>
<reference evidence="5 6" key="1">
    <citation type="submission" date="2011-07" db="EMBL/GenBank/DDBJ databases">
        <authorList>
            <person name="Coyne R."/>
            <person name="Brami D."/>
            <person name="Johnson J."/>
            <person name="Hostetler J."/>
            <person name="Hannick L."/>
            <person name="Clark T."/>
            <person name="Cassidy-Hanley D."/>
            <person name="Inman J."/>
        </authorList>
    </citation>
    <scope>NUCLEOTIDE SEQUENCE [LARGE SCALE GENOMIC DNA]</scope>
    <source>
        <strain evidence="5 6">G5</strain>
    </source>
</reference>
<dbReference type="GO" id="GO:0006139">
    <property type="term" value="P:nucleobase-containing compound metabolic process"/>
    <property type="evidence" value="ECO:0007669"/>
    <property type="project" value="InterPro"/>
</dbReference>
<dbReference type="Gene3D" id="3.40.50.300">
    <property type="entry name" value="P-loop containing nucleotide triphosphate hydrolases"/>
    <property type="match status" value="4"/>
</dbReference>
<dbReference type="STRING" id="857967.G0R1H7"/>
<gene>
    <name evidence="5" type="ORF">IMG5_170620</name>
</gene>
<accession>G0R1H7</accession>
<dbReference type="OrthoDB" id="292569at2759"/>
<dbReference type="PROSITE" id="PS00113">
    <property type="entry name" value="ADENYLATE_KINASE"/>
    <property type="match status" value="1"/>
</dbReference>
<evidence type="ECO:0000313" key="6">
    <source>
        <dbReference type="Proteomes" id="UP000008983"/>
    </source>
</evidence>
<dbReference type="GO" id="GO:0019205">
    <property type="term" value="F:nucleobase-containing compound kinase activity"/>
    <property type="evidence" value="ECO:0007669"/>
    <property type="project" value="InterPro"/>
</dbReference>
<dbReference type="SUPFAM" id="SSF52540">
    <property type="entry name" value="P-loop containing nucleoside triphosphate hydrolases"/>
    <property type="match status" value="3"/>
</dbReference>
<dbReference type="InParanoid" id="G0R1H7"/>
<dbReference type="RefSeq" id="XP_004029914.1">
    <property type="nucleotide sequence ID" value="XM_004029866.1"/>
</dbReference>
<dbReference type="PRINTS" id="PR00094">
    <property type="entry name" value="ADENYLTKNASE"/>
</dbReference>
<dbReference type="GO" id="GO:0005524">
    <property type="term" value="F:ATP binding"/>
    <property type="evidence" value="ECO:0007669"/>
    <property type="project" value="InterPro"/>
</dbReference>
<dbReference type="EMBL" id="GL984219">
    <property type="protein sequence ID" value="EGR28678.1"/>
    <property type="molecule type" value="Genomic_DNA"/>
</dbReference>
<dbReference type="InterPro" id="IPR033690">
    <property type="entry name" value="Adenylat_kinase_CS"/>
</dbReference>
<feature type="region of interest" description="Disordered" evidence="4">
    <location>
        <begin position="968"/>
        <end position="1020"/>
    </location>
</feature>
<dbReference type="OMA" id="LIYVNIA"/>
<organism evidence="5 6">
    <name type="scientific">Ichthyophthirius multifiliis</name>
    <name type="common">White spot disease agent</name>
    <name type="synonym">Ich</name>
    <dbReference type="NCBI Taxonomy" id="5932"/>
    <lineage>
        <taxon>Eukaryota</taxon>
        <taxon>Sar</taxon>
        <taxon>Alveolata</taxon>
        <taxon>Ciliophora</taxon>
        <taxon>Intramacronucleata</taxon>
        <taxon>Oligohymenophorea</taxon>
        <taxon>Hymenostomatida</taxon>
        <taxon>Ophryoglenina</taxon>
        <taxon>Ichthyophthirius</taxon>
    </lineage>
</organism>
<feature type="compositionally biased region" description="Basic and acidic residues" evidence="4">
    <location>
        <begin position="976"/>
        <end position="1008"/>
    </location>
</feature>